<gene>
    <name evidence="1" type="ORF">ACFSF0_19280</name>
</gene>
<dbReference type="RefSeq" id="WP_147914825.1">
    <property type="nucleotide sequence ID" value="NZ_JBHUEJ010000048.1"/>
</dbReference>
<comment type="caution">
    <text evidence="1">The sequence shown here is derived from an EMBL/GenBank/DDBJ whole genome shotgun (WGS) entry which is preliminary data.</text>
</comment>
<accession>A0ABW4KXN6</accession>
<dbReference type="Proteomes" id="UP001597304">
    <property type="component" value="Unassembled WGS sequence"/>
</dbReference>
<organism evidence="1 2">
    <name type="scientific">Ottowia flava</name>
    <dbReference type="NCBI Taxonomy" id="2675430"/>
    <lineage>
        <taxon>Bacteria</taxon>
        <taxon>Pseudomonadati</taxon>
        <taxon>Pseudomonadota</taxon>
        <taxon>Betaproteobacteria</taxon>
        <taxon>Burkholderiales</taxon>
        <taxon>Comamonadaceae</taxon>
        <taxon>Ottowia</taxon>
    </lineage>
</organism>
<protein>
    <submittedName>
        <fullName evidence="1">Copper-binding protein</fullName>
    </submittedName>
</protein>
<evidence type="ECO:0000313" key="2">
    <source>
        <dbReference type="Proteomes" id="UP001597304"/>
    </source>
</evidence>
<keyword evidence="2" id="KW-1185">Reference proteome</keyword>
<reference evidence="2" key="1">
    <citation type="journal article" date="2019" name="Int. J. Syst. Evol. Microbiol.">
        <title>The Global Catalogue of Microorganisms (GCM) 10K type strain sequencing project: providing services to taxonomists for standard genome sequencing and annotation.</title>
        <authorList>
            <consortium name="The Broad Institute Genomics Platform"/>
            <consortium name="The Broad Institute Genome Sequencing Center for Infectious Disease"/>
            <person name="Wu L."/>
            <person name="Ma J."/>
        </authorList>
    </citation>
    <scope>NUCLEOTIDE SEQUENCE [LARGE SCALE GENOMIC DNA]</scope>
    <source>
        <strain evidence="2">LMG 29247</strain>
    </source>
</reference>
<sequence length="153" mass="16254">MNLFLLRCPPLLQAAMVIGLLGSQGVRATEVTSRPGFLFARAPYGDGGAPVSAQADRPGSSVNARVVYTRAVVRSLPSPREPNALRLKLLPGGKIPFTTVTFRVADPSLVLGLQVGDHVGFVAEARPEGNTVVRLRAVSPCARFQPCSTIFDD</sequence>
<dbReference type="EMBL" id="JBHUEJ010000048">
    <property type="protein sequence ID" value="MFD1712745.1"/>
    <property type="molecule type" value="Genomic_DNA"/>
</dbReference>
<evidence type="ECO:0000313" key="1">
    <source>
        <dbReference type="EMBL" id="MFD1712745.1"/>
    </source>
</evidence>
<name>A0ABW4KXN6_9BURK</name>
<proteinExistence type="predicted"/>